<keyword evidence="8" id="KW-1185">Reference proteome</keyword>
<dbReference type="InterPro" id="IPR051415">
    <property type="entry name" value="LAAT-1"/>
</dbReference>
<dbReference type="GO" id="GO:0034488">
    <property type="term" value="P:basic amino acid transmembrane export from vacuole"/>
    <property type="evidence" value="ECO:0007669"/>
    <property type="project" value="TreeGrafter"/>
</dbReference>
<feature type="compositionally biased region" description="Low complexity" evidence="5">
    <location>
        <begin position="111"/>
        <end position="122"/>
    </location>
</feature>
<evidence type="ECO:0000256" key="5">
    <source>
        <dbReference type="SAM" id="MobiDB-lite"/>
    </source>
</evidence>
<evidence type="ECO:0000256" key="6">
    <source>
        <dbReference type="SAM" id="Phobius"/>
    </source>
</evidence>
<dbReference type="OrthoDB" id="8048523at2759"/>
<evidence type="ECO:0000313" key="8">
    <source>
        <dbReference type="Proteomes" id="UP000308199"/>
    </source>
</evidence>
<evidence type="ECO:0000256" key="1">
    <source>
        <dbReference type="ARBA" id="ARBA00004141"/>
    </source>
</evidence>
<dbReference type="Proteomes" id="UP000308199">
    <property type="component" value="Unassembled WGS sequence"/>
</dbReference>
<dbReference type="Gene3D" id="1.20.1280.290">
    <property type="match status" value="1"/>
</dbReference>
<dbReference type="PANTHER" id="PTHR16201">
    <property type="entry name" value="SEVEN TRANSMEMBRANE PROTEIN 1-RELATED"/>
    <property type="match status" value="1"/>
</dbReference>
<sequence length="122" mass="13368">MLCIQYVRKSVEGLSMYLFIFAFLGNTFYVLSILASPQMAQPRPASTAFLLESIPYLLGSGGTLLFDITIVTQSVLYRPKPGRERPPRPPHSRSHTGAPPAYHTKRGGAATNINSNSNINTT</sequence>
<feature type="transmembrane region" description="Helical" evidence="6">
    <location>
        <begin position="14"/>
        <end position="34"/>
    </location>
</feature>
<evidence type="ECO:0000256" key="2">
    <source>
        <dbReference type="ARBA" id="ARBA00022692"/>
    </source>
</evidence>
<dbReference type="GO" id="GO:0000329">
    <property type="term" value="C:fungal-type vacuole membrane"/>
    <property type="evidence" value="ECO:0007669"/>
    <property type="project" value="TreeGrafter"/>
</dbReference>
<dbReference type="InterPro" id="IPR006603">
    <property type="entry name" value="PQ-loop_rpt"/>
</dbReference>
<keyword evidence="2 6" id="KW-0812">Transmembrane</keyword>
<evidence type="ECO:0000256" key="3">
    <source>
        <dbReference type="ARBA" id="ARBA00022989"/>
    </source>
</evidence>
<gene>
    <name evidence="7" type="ORF">EW145_g8661</name>
</gene>
<evidence type="ECO:0000256" key="4">
    <source>
        <dbReference type="ARBA" id="ARBA00023136"/>
    </source>
</evidence>
<comment type="subcellular location">
    <subcellularLocation>
        <location evidence="1">Membrane</location>
        <topology evidence="1">Multi-pass membrane protein</topology>
    </subcellularLocation>
</comment>
<protein>
    <submittedName>
        <fullName evidence="7">Uncharacterized protein</fullName>
    </submittedName>
</protein>
<feature type="region of interest" description="Disordered" evidence="5">
    <location>
        <begin position="77"/>
        <end position="122"/>
    </location>
</feature>
<feature type="non-terminal residue" evidence="7">
    <location>
        <position position="122"/>
    </location>
</feature>
<dbReference type="PANTHER" id="PTHR16201:SF34">
    <property type="entry name" value="LYSOSOMAL AMINO ACID TRANSPORTER 1"/>
    <property type="match status" value="1"/>
</dbReference>
<name>A0A4S4K8S6_9AGAM</name>
<dbReference type="Pfam" id="PF04193">
    <property type="entry name" value="PQ-loop"/>
    <property type="match status" value="1"/>
</dbReference>
<organism evidence="7 8">
    <name type="scientific">Phellinidium pouzarii</name>
    <dbReference type="NCBI Taxonomy" id="167371"/>
    <lineage>
        <taxon>Eukaryota</taxon>
        <taxon>Fungi</taxon>
        <taxon>Dikarya</taxon>
        <taxon>Basidiomycota</taxon>
        <taxon>Agaricomycotina</taxon>
        <taxon>Agaricomycetes</taxon>
        <taxon>Hymenochaetales</taxon>
        <taxon>Hymenochaetaceae</taxon>
        <taxon>Phellinidium</taxon>
    </lineage>
</organism>
<feature type="transmembrane region" description="Helical" evidence="6">
    <location>
        <begin position="54"/>
        <end position="77"/>
    </location>
</feature>
<keyword evidence="3 6" id="KW-1133">Transmembrane helix</keyword>
<keyword evidence="4 6" id="KW-0472">Membrane</keyword>
<dbReference type="GO" id="GO:0015174">
    <property type="term" value="F:basic amino acid transmembrane transporter activity"/>
    <property type="evidence" value="ECO:0007669"/>
    <property type="project" value="TreeGrafter"/>
</dbReference>
<dbReference type="AlphaFoldDB" id="A0A4S4K8S6"/>
<comment type="caution">
    <text evidence="7">The sequence shown here is derived from an EMBL/GenBank/DDBJ whole genome shotgun (WGS) entry which is preliminary data.</text>
</comment>
<accession>A0A4S4K8S6</accession>
<reference evidence="7 8" key="1">
    <citation type="submission" date="2019-02" db="EMBL/GenBank/DDBJ databases">
        <title>Genome sequencing of the rare red list fungi Phellinidium pouzarii.</title>
        <authorList>
            <person name="Buettner E."/>
            <person name="Kellner H."/>
        </authorList>
    </citation>
    <scope>NUCLEOTIDE SEQUENCE [LARGE SCALE GENOMIC DNA]</scope>
    <source>
        <strain evidence="7 8">DSM 108285</strain>
    </source>
</reference>
<proteinExistence type="predicted"/>
<dbReference type="EMBL" id="SGPK01001663">
    <property type="protein sequence ID" value="THG92599.1"/>
    <property type="molecule type" value="Genomic_DNA"/>
</dbReference>
<evidence type="ECO:0000313" key="7">
    <source>
        <dbReference type="EMBL" id="THG92599.1"/>
    </source>
</evidence>